<evidence type="ECO:0000313" key="1">
    <source>
        <dbReference type="EMBL" id="RAJ06486.1"/>
    </source>
</evidence>
<sequence length="103" mass="12163">MNKTEFYKIYLPALRKALEEDHINLGFCVRSPEYFIVENVLPGIVRLIDTEWSDDAFIIEVDEYFDAVSHYAEDYKGIPIYMAKENIIRQMQQIAVDLKIAWQ</sequence>
<proteinExistence type="predicted"/>
<dbReference type="AlphaFoldDB" id="A0A327QPC6"/>
<name>A0A327QPC6_9BACT</name>
<organism evidence="1 2">
    <name type="scientific">Chitinophaga skermanii</name>
    <dbReference type="NCBI Taxonomy" id="331697"/>
    <lineage>
        <taxon>Bacteria</taxon>
        <taxon>Pseudomonadati</taxon>
        <taxon>Bacteroidota</taxon>
        <taxon>Chitinophagia</taxon>
        <taxon>Chitinophagales</taxon>
        <taxon>Chitinophagaceae</taxon>
        <taxon>Chitinophaga</taxon>
    </lineage>
</organism>
<dbReference type="Proteomes" id="UP000249547">
    <property type="component" value="Unassembled WGS sequence"/>
</dbReference>
<gene>
    <name evidence="1" type="ORF">LX64_01613</name>
</gene>
<accession>A0A327QPC6</accession>
<keyword evidence="2" id="KW-1185">Reference proteome</keyword>
<reference evidence="1 2" key="1">
    <citation type="submission" date="2018-06" db="EMBL/GenBank/DDBJ databases">
        <title>Genomic Encyclopedia of Archaeal and Bacterial Type Strains, Phase II (KMG-II): from individual species to whole genera.</title>
        <authorList>
            <person name="Goeker M."/>
        </authorList>
    </citation>
    <scope>NUCLEOTIDE SEQUENCE [LARGE SCALE GENOMIC DNA]</scope>
    <source>
        <strain evidence="1 2">DSM 23857</strain>
    </source>
</reference>
<protein>
    <submittedName>
        <fullName evidence="1">Uncharacterized protein</fullName>
    </submittedName>
</protein>
<dbReference type="EMBL" id="QLLL01000003">
    <property type="protein sequence ID" value="RAJ06486.1"/>
    <property type="molecule type" value="Genomic_DNA"/>
</dbReference>
<dbReference type="OrthoDB" id="1263966at2"/>
<evidence type="ECO:0000313" key="2">
    <source>
        <dbReference type="Proteomes" id="UP000249547"/>
    </source>
</evidence>
<comment type="caution">
    <text evidence="1">The sequence shown here is derived from an EMBL/GenBank/DDBJ whole genome shotgun (WGS) entry which is preliminary data.</text>
</comment>
<dbReference type="RefSeq" id="WP_111597102.1">
    <property type="nucleotide sequence ID" value="NZ_QLLL01000003.1"/>
</dbReference>